<dbReference type="PROSITE" id="PS50920">
    <property type="entry name" value="SOLCAR"/>
    <property type="match status" value="1"/>
</dbReference>
<sequence length="169" mass="17927">MAAGPVLAAGSVVTKVACLIRVPTEVVKQRTQASPSSTSYQMLVTTLREEGVRGLYRGYASTALREEDVLHAVGQTPTWPGGGAGFSCDSPPTMMDWKSVALSAADHRLELNRLIPTEPLSLHHPSTLEFGTQRSCVIPEGLCGDPEAAGLAAARGWRVPHPQSTAEHS</sequence>
<dbReference type="AlphaFoldDB" id="A0A5C6N4F3"/>
<keyword evidence="5" id="KW-0677">Repeat</keyword>
<evidence type="ECO:0000256" key="1">
    <source>
        <dbReference type="ARBA" id="ARBA00004141"/>
    </source>
</evidence>
<dbReference type="PANTHER" id="PTHR45667">
    <property type="entry name" value="S-ADENOSYLMETHIONINE MITOCHONDRIAL CARRIER PROTEIN"/>
    <property type="match status" value="1"/>
</dbReference>
<evidence type="ECO:0000313" key="15">
    <source>
        <dbReference type="Proteomes" id="UP000324091"/>
    </source>
</evidence>
<keyword evidence="4 12" id="KW-0812">Transmembrane</keyword>
<evidence type="ECO:0000256" key="6">
    <source>
        <dbReference type="ARBA" id="ARBA00022989"/>
    </source>
</evidence>
<evidence type="ECO:0000256" key="5">
    <source>
        <dbReference type="ARBA" id="ARBA00022737"/>
    </source>
</evidence>
<gene>
    <name evidence="14" type="ORF">D4764_04G0004260</name>
</gene>
<evidence type="ECO:0000313" key="14">
    <source>
        <dbReference type="EMBL" id="TWW61779.1"/>
    </source>
</evidence>
<evidence type="ECO:0000256" key="11">
    <source>
        <dbReference type="ARBA" id="ARBA00041876"/>
    </source>
</evidence>
<reference evidence="14 15" key="1">
    <citation type="submission" date="2019-04" db="EMBL/GenBank/DDBJ databases">
        <title>Chromosome genome assembly for Takifugu flavidus.</title>
        <authorList>
            <person name="Xiao S."/>
        </authorList>
    </citation>
    <scope>NUCLEOTIDE SEQUENCE [LARGE SCALE GENOMIC DNA]</scope>
    <source>
        <strain evidence="14">HTHZ2018</strain>
        <tissue evidence="14">Muscle</tissue>
    </source>
</reference>
<dbReference type="EMBL" id="RHFK02000017">
    <property type="protein sequence ID" value="TWW61779.1"/>
    <property type="molecule type" value="Genomic_DNA"/>
</dbReference>
<feature type="repeat" description="Solcar" evidence="12">
    <location>
        <begin position="1"/>
        <end position="85"/>
    </location>
</feature>
<keyword evidence="3 13" id="KW-0813">Transport</keyword>
<organism evidence="14 15">
    <name type="scientific">Takifugu flavidus</name>
    <name type="common">sansaifugu</name>
    <dbReference type="NCBI Taxonomy" id="433684"/>
    <lineage>
        <taxon>Eukaryota</taxon>
        <taxon>Metazoa</taxon>
        <taxon>Chordata</taxon>
        <taxon>Craniata</taxon>
        <taxon>Vertebrata</taxon>
        <taxon>Euteleostomi</taxon>
        <taxon>Actinopterygii</taxon>
        <taxon>Neopterygii</taxon>
        <taxon>Teleostei</taxon>
        <taxon>Neoteleostei</taxon>
        <taxon>Acanthomorphata</taxon>
        <taxon>Eupercaria</taxon>
        <taxon>Tetraodontiformes</taxon>
        <taxon>Tetradontoidea</taxon>
        <taxon>Tetraodontidae</taxon>
        <taxon>Takifugu</taxon>
    </lineage>
</organism>
<accession>A0A5C6N4F3</accession>
<evidence type="ECO:0000256" key="7">
    <source>
        <dbReference type="ARBA" id="ARBA00023136"/>
    </source>
</evidence>
<keyword evidence="15" id="KW-1185">Reference proteome</keyword>
<dbReference type="InterPro" id="IPR018108">
    <property type="entry name" value="MCP_transmembrane"/>
</dbReference>
<keyword evidence="6" id="KW-1133">Transmembrane helix</keyword>
<comment type="similarity">
    <text evidence="2 13">Belongs to the mitochondrial carrier (TC 2.A.29) family.</text>
</comment>
<dbReference type="InterPro" id="IPR023395">
    <property type="entry name" value="MCP_dom_sf"/>
</dbReference>
<comment type="caution">
    <text evidence="14">The sequence shown here is derived from an EMBL/GenBank/DDBJ whole genome shotgun (WGS) entry which is preliminary data.</text>
</comment>
<evidence type="ECO:0000256" key="9">
    <source>
        <dbReference type="ARBA" id="ARBA00037638"/>
    </source>
</evidence>
<evidence type="ECO:0000256" key="13">
    <source>
        <dbReference type="RuleBase" id="RU000488"/>
    </source>
</evidence>
<evidence type="ECO:0000256" key="2">
    <source>
        <dbReference type="ARBA" id="ARBA00006375"/>
    </source>
</evidence>
<comment type="catalytic activity">
    <reaction evidence="8">
        <text>S-adenosyl-L-homocysteine(out) + S-adenosyl-L-methionine(in) = S-adenosyl-L-homocysteine(in) + S-adenosyl-L-methionine(out)</text>
        <dbReference type="Rhea" id="RHEA:75479"/>
        <dbReference type="ChEBI" id="CHEBI:57856"/>
        <dbReference type="ChEBI" id="CHEBI:59789"/>
    </reaction>
</comment>
<evidence type="ECO:0000256" key="8">
    <source>
        <dbReference type="ARBA" id="ARBA00035847"/>
    </source>
</evidence>
<proteinExistence type="inferred from homology"/>
<comment type="subcellular location">
    <subcellularLocation>
        <location evidence="1">Membrane</location>
        <topology evidence="1">Multi-pass membrane protein</topology>
    </subcellularLocation>
</comment>
<evidence type="ECO:0000256" key="3">
    <source>
        <dbReference type="ARBA" id="ARBA00022448"/>
    </source>
</evidence>
<name>A0A5C6N4F3_9TELE</name>
<keyword evidence="7 12" id="KW-0472">Membrane</keyword>
<dbReference type="Proteomes" id="UP000324091">
    <property type="component" value="Chromosome 4"/>
</dbReference>
<dbReference type="Pfam" id="PF00153">
    <property type="entry name" value="Mito_carr"/>
    <property type="match status" value="1"/>
</dbReference>
<protein>
    <recommendedName>
        <fullName evidence="10">Mitochondrial S-adenosylmethionine carrier protein</fullName>
    </recommendedName>
    <alternativeName>
        <fullName evidence="11">Solute carrier family 25 member 26</fullName>
    </alternativeName>
</protein>
<dbReference type="SUPFAM" id="SSF103506">
    <property type="entry name" value="Mitochondrial carrier"/>
    <property type="match status" value="1"/>
</dbReference>
<evidence type="ECO:0000256" key="10">
    <source>
        <dbReference type="ARBA" id="ARBA00039950"/>
    </source>
</evidence>
<evidence type="ECO:0000256" key="12">
    <source>
        <dbReference type="PROSITE-ProRule" id="PRU00282"/>
    </source>
</evidence>
<dbReference type="GO" id="GO:0016020">
    <property type="term" value="C:membrane"/>
    <property type="evidence" value="ECO:0007669"/>
    <property type="project" value="UniProtKB-SubCell"/>
</dbReference>
<comment type="function">
    <text evidence="9">Mitochondrial S-adenosyl-L-methionine/S-adenosyl-L-homocysteine antiporter. Mediates the exchange of cytosolic S-adenosyl-L-methionine, the predominant methyl-group donor for macromolecule methylation processes, for mitochondrial S-adenosylhomocysteine(SAH), a by-product of methylation reactions.</text>
</comment>
<dbReference type="Gene3D" id="1.50.40.10">
    <property type="entry name" value="Mitochondrial carrier domain"/>
    <property type="match status" value="1"/>
</dbReference>
<evidence type="ECO:0000256" key="4">
    <source>
        <dbReference type="ARBA" id="ARBA00022692"/>
    </source>
</evidence>